<dbReference type="PANTHER" id="PTHR30518">
    <property type="entry name" value="ENDOLYTIC MUREIN TRANSGLYCOSYLASE"/>
    <property type="match status" value="1"/>
</dbReference>
<evidence type="ECO:0000313" key="10">
    <source>
        <dbReference type="Proteomes" id="UP001596189"/>
    </source>
</evidence>
<evidence type="ECO:0000256" key="1">
    <source>
        <dbReference type="ARBA" id="ARBA00022475"/>
    </source>
</evidence>
<accession>A0ABW1J9R6</accession>
<evidence type="ECO:0000256" key="7">
    <source>
        <dbReference type="HAMAP-Rule" id="MF_02065"/>
    </source>
</evidence>
<comment type="similarity">
    <text evidence="7">Belongs to the transglycosylase MltG family.</text>
</comment>
<dbReference type="HAMAP" id="MF_02065">
    <property type="entry name" value="MltG"/>
    <property type="match status" value="1"/>
</dbReference>
<evidence type="ECO:0000256" key="6">
    <source>
        <dbReference type="ARBA" id="ARBA00023316"/>
    </source>
</evidence>
<keyword evidence="2 7" id="KW-0812">Transmembrane</keyword>
<proteinExistence type="inferred from homology"/>
<gene>
    <name evidence="7 9" type="primary">mltG</name>
    <name evidence="9" type="ORF">ACFQDO_01675</name>
</gene>
<evidence type="ECO:0000256" key="8">
    <source>
        <dbReference type="SAM" id="MobiDB-lite"/>
    </source>
</evidence>
<feature type="site" description="Important for catalytic activity" evidence="7">
    <location>
        <position position="266"/>
    </location>
</feature>
<feature type="region of interest" description="Disordered" evidence="8">
    <location>
        <begin position="24"/>
        <end position="44"/>
    </location>
</feature>
<dbReference type="Gene3D" id="3.30.1490.480">
    <property type="entry name" value="Endolytic murein transglycosylase"/>
    <property type="match status" value="1"/>
</dbReference>
<reference evidence="10" key="1">
    <citation type="journal article" date="2019" name="Int. J. Syst. Evol. Microbiol.">
        <title>The Global Catalogue of Microorganisms (GCM) 10K type strain sequencing project: providing services to taxonomists for standard genome sequencing and annotation.</title>
        <authorList>
            <consortium name="The Broad Institute Genomics Platform"/>
            <consortium name="The Broad Institute Genome Sequencing Center for Infectious Disease"/>
            <person name="Wu L."/>
            <person name="Ma J."/>
        </authorList>
    </citation>
    <scope>NUCLEOTIDE SEQUENCE [LARGE SCALE GENOMIC DNA]</scope>
    <source>
        <strain evidence="10">KACC 14249</strain>
    </source>
</reference>
<dbReference type="PANTHER" id="PTHR30518:SF2">
    <property type="entry name" value="ENDOLYTIC MUREIN TRANSGLYCOSYLASE"/>
    <property type="match status" value="1"/>
</dbReference>
<keyword evidence="4 7" id="KW-0472">Membrane</keyword>
<sequence>MPDRHEDHPLGAVIADAHEHPADDAYASRSARRQAHAHHARRRRRKGRRSVVILVALLVVALGGYGAFAALKPLVTQFTASDDYAGQGSGEVTITVPEGASGRAIGRVLQEAGVVKTSKAFVEAAQDNEKSGSIQPGQYTLHRQMSGASAVTMLLDPSARSADKVTVREGLRVNEILPLLAKATGQPLADYKAALKDPESLGIPASAKGKAEGWLFPDTYEFGSELTAEQQLSTMVARTHEVLDGLGVSDQEAQRLLTVASIAEVEAGSKTDYAKVAQVIDNRLANKLGNGGKLQLDSTVSYAVGKRTLTTTAAERAVDSPYNTYRYPGLPAGPISNPGKASIQGALKPTPGPWLYWTTVNPSTGETRFAVTWAEHQQNVKLFQAWCQAHPGKC</sequence>
<feature type="compositionally biased region" description="Basic residues" evidence="8">
    <location>
        <begin position="30"/>
        <end position="44"/>
    </location>
</feature>
<evidence type="ECO:0000256" key="4">
    <source>
        <dbReference type="ARBA" id="ARBA00023136"/>
    </source>
</evidence>
<dbReference type="RefSeq" id="WP_345716699.1">
    <property type="nucleotide sequence ID" value="NZ_BAABFP010000005.1"/>
</dbReference>
<evidence type="ECO:0000313" key="9">
    <source>
        <dbReference type="EMBL" id="MFC6005825.1"/>
    </source>
</evidence>
<evidence type="ECO:0000256" key="3">
    <source>
        <dbReference type="ARBA" id="ARBA00022989"/>
    </source>
</evidence>
<dbReference type="InterPro" id="IPR003770">
    <property type="entry name" value="MLTG-like"/>
</dbReference>
<keyword evidence="1 7" id="KW-1003">Cell membrane</keyword>
<name>A0ABW1J9R6_9ACTN</name>
<keyword evidence="6 7" id="KW-0961">Cell wall biogenesis/degradation</keyword>
<comment type="subcellular location">
    <subcellularLocation>
        <location evidence="7">Cell membrane</location>
        <topology evidence="7">Single-pass membrane protein</topology>
    </subcellularLocation>
</comment>
<organism evidence="9 10">
    <name type="scientific">Angustibacter luteus</name>
    <dbReference type="NCBI Taxonomy" id="658456"/>
    <lineage>
        <taxon>Bacteria</taxon>
        <taxon>Bacillati</taxon>
        <taxon>Actinomycetota</taxon>
        <taxon>Actinomycetes</taxon>
        <taxon>Kineosporiales</taxon>
        <taxon>Kineosporiaceae</taxon>
    </lineage>
</organism>
<comment type="catalytic activity">
    <reaction evidence="7">
        <text>a peptidoglycan chain = a peptidoglycan chain with N-acetyl-1,6-anhydromuramyl-[peptide] at the reducing end + a peptidoglycan chain with N-acetylglucosamine at the non-reducing end.</text>
        <dbReference type="EC" id="4.2.2.29"/>
    </reaction>
</comment>
<evidence type="ECO:0000256" key="2">
    <source>
        <dbReference type="ARBA" id="ARBA00022692"/>
    </source>
</evidence>
<dbReference type="NCBIfam" id="TIGR00247">
    <property type="entry name" value="endolytic transglycosylase MltG"/>
    <property type="match status" value="1"/>
</dbReference>
<dbReference type="Proteomes" id="UP001596189">
    <property type="component" value="Unassembled WGS sequence"/>
</dbReference>
<keyword evidence="3 7" id="KW-1133">Transmembrane helix</keyword>
<dbReference type="EMBL" id="JBHSRD010000002">
    <property type="protein sequence ID" value="MFC6005825.1"/>
    <property type="molecule type" value="Genomic_DNA"/>
</dbReference>
<keyword evidence="10" id="KW-1185">Reference proteome</keyword>
<comment type="caution">
    <text evidence="9">The sequence shown here is derived from an EMBL/GenBank/DDBJ whole genome shotgun (WGS) entry which is preliminary data.</text>
</comment>
<protein>
    <recommendedName>
        <fullName evidence="7">Endolytic murein transglycosylase</fullName>
        <ecNumber evidence="7">4.2.2.29</ecNumber>
    </recommendedName>
    <alternativeName>
        <fullName evidence="7">Peptidoglycan lytic transglycosylase</fullName>
    </alternativeName>
    <alternativeName>
        <fullName evidence="7">Peptidoglycan polymerization terminase</fullName>
    </alternativeName>
</protein>
<dbReference type="EC" id="4.2.2.29" evidence="7"/>
<feature type="transmembrane region" description="Helical" evidence="7">
    <location>
        <begin position="51"/>
        <end position="71"/>
    </location>
</feature>
<evidence type="ECO:0000256" key="5">
    <source>
        <dbReference type="ARBA" id="ARBA00023239"/>
    </source>
</evidence>
<keyword evidence="5 7" id="KW-0456">Lyase</keyword>
<dbReference type="Pfam" id="PF02618">
    <property type="entry name" value="YceG"/>
    <property type="match status" value="1"/>
</dbReference>
<comment type="function">
    <text evidence="7">Functions as a peptidoglycan terminase that cleaves nascent peptidoglycan strands endolytically to terminate their elongation.</text>
</comment>